<evidence type="ECO:0000313" key="1">
    <source>
        <dbReference type="EMBL" id="ANI93961.1"/>
    </source>
</evidence>
<dbReference type="RefSeq" id="WP_067474790.1">
    <property type="nucleotide sequence ID" value="NZ_CP015961.1"/>
</dbReference>
<sequence length="164" mass="17644">MNPTPTGYYRDGRIVIERALAFGTGEVWDALTASERTARWIGPWSGDPSTGTIDLTMTAEEGSPTMPLRIDECDSPVRVAVSAGEGDDVWTLFGEVRSAGEGEVGSVIALSQVIDDPEKASAIGPGWEFYLDRLVAAETGGDPEAIDFDNYYPSMADYYRALPG</sequence>
<dbReference type="Proteomes" id="UP000186104">
    <property type="component" value="Chromosome"/>
</dbReference>
<accession>A0A173LQQ8</accession>
<reference evidence="1 2" key="1">
    <citation type="submission" date="2016-06" db="EMBL/GenBank/DDBJ databases">
        <title>Complete genome sequence of a saline-alkali tolerant type strain Dietzia timorensis ID05-A0528T.</title>
        <authorList>
            <person name="Wu X."/>
        </authorList>
    </citation>
    <scope>NUCLEOTIDE SEQUENCE [LARGE SCALE GENOMIC DNA]</scope>
    <source>
        <strain evidence="1 2">ID05-A0528</strain>
    </source>
</reference>
<gene>
    <name evidence="1" type="ORF">BJL86_3202</name>
</gene>
<evidence type="ECO:0000313" key="2">
    <source>
        <dbReference type="Proteomes" id="UP000186104"/>
    </source>
</evidence>
<dbReference type="EMBL" id="CP015961">
    <property type="protein sequence ID" value="ANI93961.1"/>
    <property type="molecule type" value="Genomic_DNA"/>
</dbReference>
<dbReference type="AlphaFoldDB" id="A0A173LQQ8"/>
<proteinExistence type="predicted"/>
<keyword evidence="2" id="KW-1185">Reference proteome</keyword>
<dbReference type="InterPro" id="IPR023393">
    <property type="entry name" value="START-like_dom_sf"/>
</dbReference>
<organism evidence="1 2">
    <name type="scientific">Dietzia timorensis</name>
    <dbReference type="NCBI Taxonomy" id="499555"/>
    <lineage>
        <taxon>Bacteria</taxon>
        <taxon>Bacillati</taxon>
        <taxon>Actinomycetota</taxon>
        <taxon>Actinomycetes</taxon>
        <taxon>Mycobacteriales</taxon>
        <taxon>Dietziaceae</taxon>
        <taxon>Dietzia</taxon>
    </lineage>
</organism>
<protein>
    <recommendedName>
        <fullName evidence="3">Activator of HSP90 ATPase 1 family protein</fullName>
    </recommendedName>
</protein>
<dbReference type="STRING" id="499555.BJL86_3202"/>
<dbReference type="SUPFAM" id="SSF55961">
    <property type="entry name" value="Bet v1-like"/>
    <property type="match status" value="1"/>
</dbReference>
<name>A0A173LQQ8_9ACTN</name>
<dbReference type="OrthoDB" id="8117292at2"/>
<evidence type="ECO:0008006" key="3">
    <source>
        <dbReference type="Google" id="ProtNLM"/>
    </source>
</evidence>
<dbReference type="KEGG" id="dtm:BJL86_3202"/>
<dbReference type="Gene3D" id="3.30.530.20">
    <property type="match status" value="1"/>
</dbReference>